<dbReference type="PANTHER" id="PTHR12526:SF630">
    <property type="entry name" value="GLYCOSYLTRANSFERASE"/>
    <property type="match status" value="1"/>
</dbReference>
<dbReference type="Pfam" id="PF00534">
    <property type="entry name" value="Glycos_transf_1"/>
    <property type="match status" value="1"/>
</dbReference>
<evidence type="ECO:0000313" key="3">
    <source>
        <dbReference type="Proteomes" id="UP000228593"/>
    </source>
</evidence>
<dbReference type="AlphaFoldDB" id="A0A2G8T1R5"/>
<dbReference type="Gene3D" id="3.40.50.2000">
    <property type="entry name" value="Glycogen Phosphorylase B"/>
    <property type="match status" value="2"/>
</dbReference>
<name>A0A2G8T1R5_9BURK</name>
<dbReference type="InterPro" id="IPR001296">
    <property type="entry name" value="Glyco_trans_1"/>
</dbReference>
<comment type="caution">
    <text evidence="2">The sequence shown here is derived from an EMBL/GenBank/DDBJ whole genome shotgun (WGS) entry which is preliminary data.</text>
</comment>
<dbReference type="OrthoDB" id="8994075at2"/>
<dbReference type="EMBL" id="PDOB01000012">
    <property type="protein sequence ID" value="PIL39954.1"/>
    <property type="molecule type" value="Genomic_DNA"/>
</dbReference>
<organism evidence="2 3">
    <name type="scientific">Massilia psychrophila</name>
    <dbReference type="NCBI Taxonomy" id="1603353"/>
    <lineage>
        <taxon>Bacteria</taxon>
        <taxon>Pseudomonadati</taxon>
        <taxon>Pseudomonadota</taxon>
        <taxon>Betaproteobacteria</taxon>
        <taxon>Burkholderiales</taxon>
        <taxon>Oxalobacteraceae</taxon>
        <taxon>Telluria group</taxon>
        <taxon>Massilia</taxon>
    </lineage>
</organism>
<evidence type="ECO:0000259" key="1">
    <source>
        <dbReference type="Pfam" id="PF00534"/>
    </source>
</evidence>
<gene>
    <name evidence="2" type="ORF">CR103_09515</name>
</gene>
<dbReference type="Proteomes" id="UP000228593">
    <property type="component" value="Unassembled WGS sequence"/>
</dbReference>
<sequence>MIRVLVVNIHSSGGGAETVLNNLKDAVGSSGRALQVDSLSKGEFDLASVATSKLVGYAQFVREIRSRSAGYDFIVSGVEGVPFLLCAAALLGLKKPRLIMWLHCSAPVYLKFQGVKSRLAIGMSLRLAQRVICAAPGEARRLAVTSKQVLFLPNIRRVSTQAVAVITRMLPRLVFIGSFAPLKQPHKVLEVLHALITKGDRNYHADFFGAGGLLEEIVQQIEMRGIVSRVTLHGFVADPWASVLPGSILLLPSLTEAMPMVVLEAIEKGCVVIANRFDGYDFFDRHCGMFLSADFNDISQVLPLIHQAEAWSPEELAVRGANSGKFLKREFDNSRSINMLHGYFTSQIAPE</sequence>
<feature type="domain" description="Glycosyl transferase family 1" evidence="1">
    <location>
        <begin position="171"/>
        <end position="279"/>
    </location>
</feature>
<evidence type="ECO:0000313" key="2">
    <source>
        <dbReference type="EMBL" id="PIL39954.1"/>
    </source>
</evidence>
<dbReference type="PANTHER" id="PTHR12526">
    <property type="entry name" value="GLYCOSYLTRANSFERASE"/>
    <property type="match status" value="1"/>
</dbReference>
<dbReference type="GO" id="GO:0016757">
    <property type="term" value="F:glycosyltransferase activity"/>
    <property type="evidence" value="ECO:0007669"/>
    <property type="project" value="InterPro"/>
</dbReference>
<protein>
    <recommendedName>
        <fullName evidence="1">Glycosyl transferase family 1 domain-containing protein</fullName>
    </recommendedName>
</protein>
<proteinExistence type="predicted"/>
<dbReference type="SUPFAM" id="SSF53756">
    <property type="entry name" value="UDP-Glycosyltransferase/glycogen phosphorylase"/>
    <property type="match status" value="1"/>
</dbReference>
<reference evidence="2 3" key="1">
    <citation type="submission" date="2017-10" db="EMBL/GenBank/DDBJ databases">
        <title>Massilia psychrophilum sp. nov., a novel purple-pigmented bacterium isolated from Tianshan glacier, Xinjiang Municipality, China.</title>
        <authorList>
            <person name="Wang H."/>
        </authorList>
    </citation>
    <scope>NUCLEOTIDE SEQUENCE [LARGE SCALE GENOMIC DNA]</scope>
    <source>
        <strain evidence="2 3">JCM 30813</strain>
    </source>
</reference>
<keyword evidence="3" id="KW-1185">Reference proteome</keyword>
<dbReference type="RefSeq" id="WP_099915765.1">
    <property type="nucleotide sequence ID" value="NZ_BMHS01000014.1"/>
</dbReference>
<accession>A0A2G8T1R5</accession>